<gene>
    <name evidence="9" type="ORF">GCM10017653_39700</name>
</gene>
<feature type="transmembrane region" description="Helical" evidence="7">
    <location>
        <begin position="355"/>
        <end position="382"/>
    </location>
</feature>
<comment type="caution">
    <text evidence="7">Lacks conserved residue(s) required for the propagation of feature annotation.</text>
</comment>
<evidence type="ECO:0000313" key="10">
    <source>
        <dbReference type="Proteomes" id="UP001143330"/>
    </source>
</evidence>
<dbReference type="PIRSF" id="PIRSF006066">
    <property type="entry name" value="HI0050"/>
    <property type="match status" value="1"/>
</dbReference>
<dbReference type="PANTHER" id="PTHR33362:SF5">
    <property type="entry name" value="C4-DICARBOXYLATE TRAP TRANSPORTER LARGE PERMEASE PROTEIN DCTM"/>
    <property type="match status" value="1"/>
</dbReference>
<feature type="transmembrane region" description="Helical" evidence="7">
    <location>
        <begin position="47"/>
        <end position="69"/>
    </location>
</feature>
<dbReference type="GO" id="GO:0022857">
    <property type="term" value="F:transmembrane transporter activity"/>
    <property type="evidence" value="ECO:0007669"/>
    <property type="project" value="UniProtKB-UniRule"/>
</dbReference>
<organism evidence="9 10">
    <name type="scientific">Ancylobacter defluvii</name>
    <dbReference type="NCBI Taxonomy" id="1282440"/>
    <lineage>
        <taxon>Bacteria</taxon>
        <taxon>Pseudomonadati</taxon>
        <taxon>Pseudomonadota</taxon>
        <taxon>Alphaproteobacteria</taxon>
        <taxon>Hyphomicrobiales</taxon>
        <taxon>Xanthobacteraceae</taxon>
        <taxon>Ancylobacter</taxon>
    </lineage>
</organism>
<evidence type="ECO:0000259" key="8">
    <source>
        <dbReference type="Pfam" id="PF06808"/>
    </source>
</evidence>
<evidence type="ECO:0000256" key="4">
    <source>
        <dbReference type="ARBA" id="ARBA00022692"/>
    </source>
</evidence>
<feature type="transmembrane region" description="Helical" evidence="7">
    <location>
        <begin position="271"/>
        <end position="294"/>
    </location>
</feature>
<keyword evidence="6 7" id="KW-0472">Membrane</keyword>
<reference evidence="9" key="1">
    <citation type="journal article" date="2014" name="Int. J. Syst. Evol. Microbiol.">
        <title>Complete genome sequence of Corynebacterium casei LMG S-19264T (=DSM 44701T), isolated from a smear-ripened cheese.</title>
        <authorList>
            <consortium name="US DOE Joint Genome Institute (JGI-PGF)"/>
            <person name="Walter F."/>
            <person name="Albersmeier A."/>
            <person name="Kalinowski J."/>
            <person name="Ruckert C."/>
        </authorList>
    </citation>
    <scope>NUCLEOTIDE SEQUENCE</scope>
    <source>
        <strain evidence="9">VKM B-2789</strain>
    </source>
</reference>
<comment type="similarity">
    <text evidence="7">Belongs to the TRAP transporter large permease family.</text>
</comment>
<keyword evidence="7" id="KW-0813">Transport</keyword>
<evidence type="ECO:0000256" key="5">
    <source>
        <dbReference type="ARBA" id="ARBA00022989"/>
    </source>
</evidence>
<dbReference type="Proteomes" id="UP001143330">
    <property type="component" value="Unassembled WGS sequence"/>
</dbReference>
<comment type="function">
    <text evidence="7">Part of the tripartite ATP-independent periplasmic (TRAP) transport system.</text>
</comment>
<evidence type="ECO:0000256" key="7">
    <source>
        <dbReference type="RuleBase" id="RU369079"/>
    </source>
</evidence>
<feature type="domain" description="TRAP C4-dicarboxylate transport system permease DctM subunit" evidence="8">
    <location>
        <begin position="7"/>
        <end position="414"/>
    </location>
</feature>
<dbReference type="PANTHER" id="PTHR33362">
    <property type="entry name" value="SIALIC ACID TRAP TRANSPORTER PERMEASE PROTEIN SIAT-RELATED"/>
    <property type="match status" value="1"/>
</dbReference>
<dbReference type="EMBL" id="BSFM01000017">
    <property type="protein sequence ID" value="GLK85900.1"/>
    <property type="molecule type" value="Genomic_DNA"/>
</dbReference>
<proteinExistence type="inferred from homology"/>
<keyword evidence="2" id="KW-1003">Cell membrane</keyword>
<evidence type="ECO:0000313" key="9">
    <source>
        <dbReference type="EMBL" id="GLK85900.1"/>
    </source>
</evidence>
<name>A0A9W6NCQ3_9HYPH</name>
<feature type="transmembrane region" description="Helical" evidence="7">
    <location>
        <begin position="209"/>
        <end position="234"/>
    </location>
</feature>
<keyword evidence="3 7" id="KW-0997">Cell inner membrane</keyword>
<feature type="transmembrane region" description="Helical" evidence="7">
    <location>
        <begin position="165"/>
        <end position="188"/>
    </location>
</feature>
<evidence type="ECO:0000256" key="1">
    <source>
        <dbReference type="ARBA" id="ARBA00004429"/>
    </source>
</evidence>
<comment type="subcellular location">
    <subcellularLocation>
        <location evidence="1 7">Cell inner membrane</location>
        <topology evidence="1 7">Multi-pass membrane protein</topology>
    </subcellularLocation>
</comment>
<comment type="caution">
    <text evidence="9">The sequence shown here is derived from an EMBL/GenBank/DDBJ whole genome shotgun (WGS) entry which is preliminary data.</text>
</comment>
<evidence type="ECO:0000256" key="3">
    <source>
        <dbReference type="ARBA" id="ARBA00022519"/>
    </source>
</evidence>
<protein>
    <recommendedName>
        <fullName evidence="7">TRAP transporter large permease protein</fullName>
    </recommendedName>
</protein>
<dbReference type="GO" id="GO:0005886">
    <property type="term" value="C:plasma membrane"/>
    <property type="evidence" value="ECO:0007669"/>
    <property type="project" value="UniProtKB-SubCell"/>
</dbReference>
<keyword evidence="5 7" id="KW-1133">Transmembrane helix</keyword>
<evidence type="ECO:0000256" key="6">
    <source>
        <dbReference type="ARBA" id="ARBA00023136"/>
    </source>
</evidence>
<evidence type="ECO:0000256" key="2">
    <source>
        <dbReference type="ARBA" id="ARBA00022475"/>
    </source>
</evidence>
<reference evidence="9" key="2">
    <citation type="submission" date="2023-01" db="EMBL/GenBank/DDBJ databases">
        <authorList>
            <person name="Sun Q."/>
            <person name="Evtushenko L."/>
        </authorList>
    </citation>
    <scope>NUCLEOTIDE SEQUENCE</scope>
    <source>
        <strain evidence="9">VKM B-2789</strain>
    </source>
</reference>
<keyword evidence="4 7" id="KW-0812">Transmembrane</keyword>
<dbReference type="InterPro" id="IPR010656">
    <property type="entry name" value="DctM"/>
</dbReference>
<keyword evidence="10" id="KW-1185">Reference proteome</keyword>
<feature type="transmembrane region" description="Helical" evidence="7">
    <location>
        <begin position="240"/>
        <end position="259"/>
    </location>
</feature>
<feature type="transmembrane region" description="Helical" evidence="7">
    <location>
        <begin position="402"/>
        <end position="421"/>
    </location>
</feature>
<sequence length="427" mass="44869">MMSLILFAIFIVLSMIGVPLAIALGLAGVATLLMFTSMPLDLLTQTMFSSMNSFLLVAVPLFILVGAVMERGRVAERIFDFAESMVGWLPGGLGHVNVLSSVIFSGVSGSSVADIASVGAIEIKAMERHGFPKGYAVGMTLCTATLSSIIPPSILIVIAGSIANVSIGTLLVAGLVPGLFIALAFLVFNHFYSVRYGYNPPSQFSLRMVFVTGLRAILPMLTPLILIIGIASGVFTPTEAAAVAVLYVGVLGVLVYRTIPLSDIPGILISTARLSGTILFIAATSQIAAWIFAYEGLPQKLSLLLAAMDLGPTTGMLAIFVFLLLIGIFMEAIPAMFILIPVLMPPVATLGIDPIHFLIVTVMTLTLGLVTPPVGGCLFAAAQVAEMRIEDVIKGSLAPMTVLTLAIFALVLFPVLTLGPIRALGLY</sequence>
<feature type="transmembrane region" description="Helical" evidence="7">
    <location>
        <begin position="134"/>
        <end position="159"/>
    </location>
</feature>
<dbReference type="NCBIfam" id="TIGR00786">
    <property type="entry name" value="dctM"/>
    <property type="match status" value="1"/>
</dbReference>
<dbReference type="InterPro" id="IPR004681">
    <property type="entry name" value="TRAP_DctM"/>
</dbReference>
<dbReference type="AlphaFoldDB" id="A0A9W6NCQ3"/>
<accession>A0A9W6NCQ3</accession>
<dbReference type="Pfam" id="PF06808">
    <property type="entry name" value="DctM"/>
    <property type="match status" value="1"/>
</dbReference>
<comment type="subunit">
    <text evidence="7">The complex comprises the extracytoplasmic solute receptor protein and the two transmembrane proteins.</text>
</comment>
<feature type="transmembrane region" description="Helical" evidence="7">
    <location>
        <begin position="314"/>
        <end position="343"/>
    </location>
</feature>